<keyword evidence="3 4" id="KW-0479">Metal-binding</keyword>
<gene>
    <name evidence="5" type="ORF">H9736_00075</name>
</gene>
<evidence type="ECO:0000256" key="3">
    <source>
        <dbReference type="ARBA" id="ARBA00022723"/>
    </source>
</evidence>
<evidence type="ECO:0000313" key="6">
    <source>
        <dbReference type="Proteomes" id="UP000886800"/>
    </source>
</evidence>
<name>A0A9D1WP44_9FIRM</name>
<dbReference type="PANTHER" id="PTHR13799">
    <property type="entry name" value="NGG1 INTERACTING FACTOR 3"/>
    <property type="match status" value="1"/>
</dbReference>
<dbReference type="Pfam" id="PF01784">
    <property type="entry name" value="DUF34_NIF3"/>
    <property type="match status" value="1"/>
</dbReference>
<dbReference type="GO" id="GO:0005737">
    <property type="term" value="C:cytoplasm"/>
    <property type="evidence" value="ECO:0007669"/>
    <property type="project" value="TreeGrafter"/>
</dbReference>
<dbReference type="Proteomes" id="UP000886800">
    <property type="component" value="Unassembled WGS sequence"/>
</dbReference>
<dbReference type="GO" id="GO:0046872">
    <property type="term" value="F:metal ion binding"/>
    <property type="evidence" value="ECO:0007669"/>
    <property type="project" value="UniProtKB-KW"/>
</dbReference>
<feature type="binding site" evidence="4">
    <location>
        <position position="113"/>
    </location>
    <ligand>
        <name>a divalent metal cation</name>
        <dbReference type="ChEBI" id="CHEBI:60240"/>
        <label>1</label>
    </ligand>
</feature>
<dbReference type="SUPFAM" id="SSF102705">
    <property type="entry name" value="NIF3 (NGG1p interacting factor 3)-like"/>
    <property type="match status" value="1"/>
</dbReference>
<feature type="non-terminal residue" evidence="5">
    <location>
        <position position="1"/>
    </location>
</feature>
<dbReference type="Gene3D" id="3.40.1390.30">
    <property type="entry name" value="NIF3 (NGG1p interacting factor 3)-like"/>
    <property type="match status" value="1"/>
</dbReference>
<dbReference type="AlphaFoldDB" id="A0A9D1WP44"/>
<accession>A0A9D1WP44</accession>
<evidence type="ECO:0000256" key="1">
    <source>
        <dbReference type="ARBA" id="ARBA00006964"/>
    </source>
</evidence>
<reference evidence="5" key="1">
    <citation type="journal article" date="2021" name="PeerJ">
        <title>Extensive microbial diversity within the chicken gut microbiome revealed by metagenomics and culture.</title>
        <authorList>
            <person name="Gilroy R."/>
            <person name="Ravi A."/>
            <person name="Getino M."/>
            <person name="Pursley I."/>
            <person name="Horton D.L."/>
            <person name="Alikhan N.F."/>
            <person name="Baker D."/>
            <person name="Gharbi K."/>
            <person name="Hall N."/>
            <person name="Watson M."/>
            <person name="Adriaenssens E.M."/>
            <person name="Foster-Nyarko E."/>
            <person name="Jarju S."/>
            <person name="Secka A."/>
            <person name="Antonio M."/>
            <person name="Oren A."/>
            <person name="Chaudhuri R.R."/>
            <person name="La Ragione R."/>
            <person name="Hildebrand F."/>
            <person name="Pallen M.J."/>
        </authorList>
    </citation>
    <scope>NUCLEOTIDE SEQUENCE</scope>
    <source>
        <strain evidence="5">CHK188-5543</strain>
    </source>
</reference>
<proteinExistence type="inferred from homology"/>
<reference evidence="5" key="2">
    <citation type="submission" date="2021-04" db="EMBL/GenBank/DDBJ databases">
        <authorList>
            <person name="Gilroy R."/>
        </authorList>
    </citation>
    <scope>NUCLEOTIDE SEQUENCE</scope>
    <source>
        <strain evidence="5">CHK188-5543</strain>
    </source>
</reference>
<evidence type="ECO:0000256" key="4">
    <source>
        <dbReference type="PIRSR" id="PIRSR602678-1"/>
    </source>
</evidence>
<dbReference type="InterPro" id="IPR002678">
    <property type="entry name" value="DUF34/NIF3"/>
</dbReference>
<evidence type="ECO:0000256" key="2">
    <source>
        <dbReference type="ARBA" id="ARBA00022112"/>
    </source>
</evidence>
<feature type="binding site" evidence="4">
    <location>
        <position position="109"/>
    </location>
    <ligand>
        <name>a divalent metal cation</name>
        <dbReference type="ChEBI" id="CHEBI:60240"/>
        <label>1</label>
    </ligand>
</feature>
<protein>
    <recommendedName>
        <fullName evidence="2">GTP cyclohydrolase 1 type 2 homolog</fullName>
    </recommendedName>
</protein>
<dbReference type="InterPro" id="IPR036069">
    <property type="entry name" value="DUF34/NIF3_sf"/>
</dbReference>
<organism evidence="5 6">
    <name type="scientific">Candidatus Anaerotruncus excrementipullorum</name>
    <dbReference type="NCBI Taxonomy" id="2838465"/>
    <lineage>
        <taxon>Bacteria</taxon>
        <taxon>Bacillati</taxon>
        <taxon>Bacillota</taxon>
        <taxon>Clostridia</taxon>
        <taxon>Eubacteriales</taxon>
        <taxon>Oscillospiraceae</taxon>
        <taxon>Anaerotruncus</taxon>
    </lineage>
</organism>
<comment type="caution">
    <text evidence="5">The sequence shown here is derived from an EMBL/GenBank/DDBJ whole genome shotgun (WGS) entry which is preliminary data.</text>
</comment>
<evidence type="ECO:0000313" key="5">
    <source>
        <dbReference type="EMBL" id="HIX64622.1"/>
    </source>
</evidence>
<dbReference type="PANTHER" id="PTHR13799:SF14">
    <property type="entry name" value="GTP CYCLOHYDROLASE 1 TYPE 2 HOMOLOG"/>
    <property type="match status" value="1"/>
</dbReference>
<comment type="similarity">
    <text evidence="1">Belongs to the GTP cyclohydrolase I type 2/NIF3 family.</text>
</comment>
<dbReference type="EMBL" id="DXES01000002">
    <property type="protein sequence ID" value="HIX64622.1"/>
    <property type="molecule type" value="Genomic_DNA"/>
</dbReference>
<sequence>NDILCGKLDLREVCLPQGGEGMLRAGTLDRGMAPAEFAYYVKQKLDLPALRYSDGGRPIQRVAVCGGAGGSFLQAALADGCQALVTGDVKHDVFLEALHRGITLVDAGHFGTEQHVVPYLAQLAAQGAGEAPVAIARSNTDPSTTI</sequence>